<keyword evidence="2" id="KW-1185">Reference proteome</keyword>
<proteinExistence type="predicted"/>
<dbReference type="Proteomes" id="UP000239415">
    <property type="component" value="Unassembled WGS sequence"/>
</dbReference>
<name>A0A2T0JXG6_9ACTN</name>
<reference evidence="1 2" key="1">
    <citation type="submission" date="2018-03" db="EMBL/GenBank/DDBJ databases">
        <title>Genomic Encyclopedia of Archaeal and Bacterial Type Strains, Phase II (KMG-II): from individual species to whole genera.</title>
        <authorList>
            <person name="Goeker M."/>
        </authorList>
    </citation>
    <scope>NUCLEOTIDE SEQUENCE [LARGE SCALE GENOMIC DNA]</scope>
    <source>
        <strain evidence="1 2">DSM 43146</strain>
    </source>
</reference>
<dbReference type="AlphaFoldDB" id="A0A2T0JXG6"/>
<sequence length="204" mass="21179">MDQLDQLDQLLATATPLLARVDEALSGVGAPGGHDVWRELRRVRLLPGDAARAVAALHPAPMLDAVPELRADARAYADLADALPPAGGWSGEAAEAYEKARRGAAEHLNGGPDSLGHRMEATADLADALTSWMLRARADLAATLAEVMLSTEAITLLADDHPPADRAAAAAAIGARLLQAIADSYDDAEDLLAGATDLQSPLSV</sequence>
<comment type="caution">
    <text evidence="1">The sequence shown here is derived from an EMBL/GenBank/DDBJ whole genome shotgun (WGS) entry which is preliminary data.</text>
</comment>
<dbReference type="RefSeq" id="WP_106329111.1">
    <property type="nucleotide sequence ID" value="NZ_BOMO01000150.1"/>
</dbReference>
<gene>
    <name evidence="1" type="ORF">CLV67_1261</name>
</gene>
<evidence type="ECO:0000313" key="2">
    <source>
        <dbReference type="Proteomes" id="UP000239415"/>
    </source>
</evidence>
<dbReference type="EMBL" id="PVMZ01000026">
    <property type="protein sequence ID" value="PRX12877.1"/>
    <property type="molecule type" value="Genomic_DNA"/>
</dbReference>
<accession>A0A2T0JXG6</accession>
<evidence type="ECO:0000313" key="1">
    <source>
        <dbReference type="EMBL" id="PRX12877.1"/>
    </source>
</evidence>
<dbReference type="OrthoDB" id="3402839at2"/>
<organism evidence="1 2">
    <name type="scientific">Actinoplanes italicus</name>
    <dbReference type="NCBI Taxonomy" id="113567"/>
    <lineage>
        <taxon>Bacteria</taxon>
        <taxon>Bacillati</taxon>
        <taxon>Actinomycetota</taxon>
        <taxon>Actinomycetes</taxon>
        <taxon>Micromonosporales</taxon>
        <taxon>Micromonosporaceae</taxon>
        <taxon>Actinoplanes</taxon>
    </lineage>
</organism>
<protein>
    <submittedName>
        <fullName evidence="1">Uncharacterized protein</fullName>
    </submittedName>
</protein>